<evidence type="ECO:0000313" key="3">
    <source>
        <dbReference type="EMBL" id="KAE8718029.1"/>
    </source>
</evidence>
<comment type="caution">
    <text evidence="3">The sequence shown here is derived from an EMBL/GenBank/DDBJ whole genome shotgun (WGS) entry which is preliminary data.</text>
</comment>
<dbReference type="InterPro" id="IPR045177">
    <property type="entry name" value="FDM1-5/IDN2"/>
</dbReference>
<reference evidence="3" key="1">
    <citation type="submission" date="2019-09" db="EMBL/GenBank/DDBJ databases">
        <title>Draft genome information of white flower Hibiscus syriacus.</title>
        <authorList>
            <person name="Kim Y.-M."/>
        </authorList>
    </citation>
    <scope>NUCLEOTIDE SEQUENCE [LARGE SCALE GENOMIC DNA]</scope>
    <source>
        <strain evidence="3">YM2019G1</strain>
    </source>
</reference>
<organism evidence="3 4">
    <name type="scientific">Hibiscus syriacus</name>
    <name type="common">Rose of Sharon</name>
    <dbReference type="NCBI Taxonomy" id="106335"/>
    <lineage>
        <taxon>Eukaryota</taxon>
        <taxon>Viridiplantae</taxon>
        <taxon>Streptophyta</taxon>
        <taxon>Embryophyta</taxon>
        <taxon>Tracheophyta</taxon>
        <taxon>Spermatophyta</taxon>
        <taxon>Magnoliopsida</taxon>
        <taxon>eudicotyledons</taxon>
        <taxon>Gunneridae</taxon>
        <taxon>Pentapetalae</taxon>
        <taxon>rosids</taxon>
        <taxon>malvids</taxon>
        <taxon>Malvales</taxon>
        <taxon>Malvaceae</taxon>
        <taxon>Malvoideae</taxon>
        <taxon>Hibiscus</taxon>
    </lineage>
</organism>
<dbReference type="GO" id="GO:0080188">
    <property type="term" value="P:gene silencing by siRNA-directed DNA methylation"/>
    <property type="evidence" value="ECO:0007669"/>
    <property type="project" value="InterPro"/>
</dbReference>
<keyword evidence="1" id="KW-1133">Transmembrane helix</keyword>
<feature type="domain" description="Factor of DNA methylation 1-5/IDN2" evidence="2">
    <location>
        <begin position="36"/>
        <end position="111"/>
    </location>
</feature>
<gene>
    <name evidence="3" type="ORF">F3Y22_tig00110020pilonHSYRG00474</name>
</gene>
<evidence type="ECO:0000313" key="4">
    <source>
        <dbReference type="Proteomes" id="UP000436088"/>
    </source>
</evidence>
<feature type="transmembrane region" description="Helical" evidence="1">
    <location>
        <begin position="121"/>
        <end position="144"/>
    </location>
</feature>
<proteinExistence type="predicted"/>
<dbReference type="Pfam" id="PF03469">
    <property type="entry name" value="XH"/>
    <property type="match status" value="1"/>
</dbReference>
<dbReference type="AlphaFoldDB" id="A0A6A3BSX6"/>
<keyword evidence="1" id="KW-0472">Membrane</keyword>
<name>A0A6A3BSX6_HIBSY</name>
<accession>A0A6A3BSX6</accession>
<evidence type="ECO:0000256" key="1">
    <source>
        <dbReference type="SAM" id="Phobius"/>
    </source>
</evidence>
<dbReference type="PANTHER" id="PTHR21596:SF82">
    <property type="entry name" value="FACTOR OF DNA METHYLATION 5-LIKE"/>
    <property type="match status" value="1"/>
</dbReference>
<keyword evidence="1" id="KW-0812">Transmembrane</keyword>
<evidence type="ECO:0000259" key="2">
    <source>
        <dbReference type="Pfam" id="PF03469"/>
    </source>
</evidence>
<dbReference type="Proteomes" id="UP000436088">
    <property type="component" value="Unassembled WGS sequence"/>
</dbReference>
<dbReference type="EMBL" id="VEPZ02000817">
    <property type="protein sequence ID" value="KAE8718029.1"/>
    <property type="molecule type" value="Genomic_DNA"/>
</dbReference>
<keyword evidence="4" id="KW-1185">Reference proteome</keyword>
<protein>
    <recommendedName>
        <fullName evidence="2">Factor of DNA methylation 1-5/IDN2 domain-containing protein</fullName>
    </recommendedName>
</protein>
<dbReference type="InterPro" id="IPR005379">
    <property type="entry name" value="FDM1-5/IDN2_XH"/>
</dbReference>
<dbReference type="PANTHER" id="PTHR21596">
    <property type="entry name" value="RIBONUCLEASE P SUBUNIT P38"/>
    <property type="match status" value="1"/>
</dbReference>
<sequence length="147" mass="17486">MFKSITRNVKRLALTGGSTLLYIYHTDIQGWTFSIMQEVIDEDDEKLKELRNEYGDTVFEAVGTALMEMNKYNASRRYPVSEVWNRKEERRAIMKEIVEYLIKLLKIHKGKRKRTIRFGHFHGISLITYPVQLQLAILESYIYIYMK</sequence>